<dbReference type="InterPro" id="IPR014718">
    <property type="entry name" value="GH-type_carb-bd"/>
</dbReference>
<dbReference type="PANTHER" id="PTHR10091:SF0">
    <property type="entry name" value="GALACTOSE MUTAROTASE"/>
    <property type="match status" value="1"/>
</dbReference>
<dbReference type="PANTHER" id="PTHR10091">
    <property type="entry name" value="ALDOSE-1-EPIMERASE"/>
    <property type="match status" value="1"/>
</dbReference>
<dbReference type="OrthoDB" id="274691at2759"/>
<keyword evidence="2" id="KW-1185">Reference proteome</keyword>
<gene>
    <name evidence="1" type="ORF">O181_053658</name>
</gene>
<evidence type="ECO:0000313" key="1">
    <source>
        <dbReference type="EMBL" id="MBW0513943.1"/>
    </source>
</evidence>
<comment type="caution">
    <text evidence="1">The sequence shown here is derived from an EMBL/GenBank/DDBJ whole genome shotgun (WGS) entry which is preliminary data.</text>
</comment>
<dbReference type="Proteomes" id="UP000765509">
    <property type="component" value="Unassembled WGS sequence"/>
</dbReference>
<organism evidence="1 2">
    <name type="scientific">Austropuccinia psidii MF-1</name>
    <dbReference type="NCBI Taxonomy" id="1389203"/>
    <lineage>
        <taxon>Eukaryota</taxon>
        <taxon>Fungi</taxon>
        <taxon>Dikarya</taxon>
        <taxon>Basidiomycota</taxon>
        <taxon>Pucciniomycotina</taxon>
        <taxon>Pucciniomycetes</taxon>
        <taxon>Pucciniales</taxon>
        <taxon>Sphaerophragmiaceae</taxon>
        <taxon>Austropuccinia</taxon>
    </lineage>
</organism>
<dbReference type="AlphaFoldDB" id="A0A9Q3E7T6"/>
<evidence type="ECO:0000313" key="2">
    <source>
        <dbReference type="Proteomes" id="UP000765509"/>
    </source>
</evidence>
<dbReference type="InterPro" id="IPR008183">
    <property type="entry name" value="Aldose_1/G6P_1-epimerase"/>
</dbReference>
<dbReference type="Gene3D" id="2.70.98.10">
    <property type="match status" value="1"/>
</dbReference>
<sequence>MLVNQPVDPYTLTAVDATNSTRITLSLCPTGLTMHKLLIEADGFDTRDVLCAPELSDSFKEEGRKFMNQIVGRYTNRLPAGKVHIYDSSKSDRNPLTQLNLDENESFPGFPERGNCLHSGANGYDLRDFVYMSPQSNIVKEFEELCQDGISNSNPDQQCHHFYLHSPDGDQGFPEPVDILATVTLQMLTTTKDRSLDVDDRFDCSRGVAQAGFSLRAKLSPKKDVHSSRMTPINLTWHTGYILNNFQQVKPLDGIAHHKLWIDTDRFLAIDNFGLPTGEIQSTKLIGADFLDRDPHLGDSSNSIKDIMPLTGFDHCMLFKESSKDVDPKVVLKSPNNDVALVFRSNQPAVQCYTPNCFDGNGTRKKIHHNVSNESVGGYNKQDAIYLEFQQSTSLCTNLKLQQALKGGHNASNKFCTPCTFAHVMHKELRFY</sequence>
<accession>A0A9Q3E7T6</accession>
<reference evidence="1" key="1">
    <citation type="submission" date="2021-03" db="EMBL/GenBank/DDBJ databases">
        <title>Draft genome sequence of rust myrtle Austropuccinia psidii MF-1, a brazilian biotype.</title>
        <authorList>
            <person name="Quecine M.C."/>
            <person name="Pachon D.M.R."/>
            <person name="Bonatelli M.L."/>
            <person name="Correr F.H."/>
            <person name="Franceschini L.M."/>
            <person name="Leite T.F."/>
            <person name="Margarido G.R.A."/>
            <person name="Almeida C.A."/>
            <person name="Ferrarezi J.A."/>
            <person name="Labate C.A."/>
        </authorList>
    </citation>
    <scope>NUCLEOTIDE SEQUENCE</scope>
    <source>
        <strain evidence="1">MF-1</strain>
    </source>
</reference>
<dbReference type="Pfam" id="PF01263">
    <property type="entry name" value="Aldose_epim"/>
    <property type="match status" value="1"/>
</dbReference>
<dbReference type="InterPro" id="IPR011013">
    <property type="entry name" value="Gal_mutarotase_sf_dom"/>
</dbReference>
<dbReference type="GO" id="GO:0004034">
    <property type="term" value="F:aldose 1-epimerase activity"/>
    <property type="evidence" value="ECO:0007669"/>
    <property type="project" value="TreeGrafter"/>
</dbReference>
<dbReference type="GO" id="GO:0006006">
    <property type="term" value="P:glucose metabolic process"/>
    <property type="evidence" value="ECO:0007669"/>
    <property type="project" value="TreeGrafter"/>
</dbReference>
<dbReference type="GO" id="GO:0033499">
    <property type="term" value="P:galactose catabolic process via UDP-galactose, Leloir pathway"/>
    <property type="evidence" value="ECO:0007669"/>
    <property type="project" value="TreeGrafter"/>
</dbReference>
<proteinExistence type="predicted"/>
<dbReference type="SUPFAM" id="SSF74650">
    <property type="entry name" value="Galactose mutarotase-like"/>
    <property type="match status" value="1"/>
</dbReference>
<protein>
    <submittedName>
        <fullName evidence="1">Uncharacterized protein</fullName>
    </submittedName>
</protein>
<dbReference type="GO" id="GO:0030246">
    <property type="term" value="F:carbohydrate binding"/>
    <property type="evidence" value="ECO:0007669"/>
    <property type="project" value="InterPro"/>
</dbReference>
<dbReference type="EMBL" id="AVOT02023725">
    <property type="protein sequence ID" value="MBW0513943.1"/>
    <property type="molecule type" value="Genomic_DNA"/>
</dbReference>
<name>A0A9Q3E7T6_9BASI</name>